<dbReference type="PRINTS" id="PR01036">
    <property type="entry name" value="TCRTETB"/>
</dbReference>
<organism evidence="10 12">
    <name type="scientific">Thermoproteota archaeon</name>
    <dbReference type="NCBI Taxonomy" id="2056631"/>
    <lineage>
        <taxon>Archaea</taxon>
        <taxon>Thermoproteota</taxon>
    </lineage>
</organism>
<dbReference type="AlphaFoldDB" id="A0A520KHN8"/>
<dbReference type="EMBL" id="QNVI01000054">
    <property type="protein sequence ID" value="TDA38336.1"/>
    <property type="molecule type" value="Genomic_DNA"/>
</dbReference>
<feature type="transmembrane region" description="Helical" evidence="8">
    <location>
        <begin position="213"/>
        <end position="230"/>
    </location>
</feature>
<dbReference type="GO" id="GO:0005886">
    <property type="term" value="C:plasma membrane"/>
    <property type="evidence" value="ECO:0007669"/>
    <property type="project" value="UniProtKB-SubCell"/>
</dbReference>
<dbReference type="CDD" id="cd17321">
    <property type="entry name" value="MFS_MMR_MDR_like"/>
    <property type="match status" value="1"/>
</dbReference>
<dbReference type="Proteomes" id="UP000317265">
    <property type="component" value="Unassembled WGS sequence"/>
</dbReference>
<keyword evidence="6 8" id="KW-1133">Transmembrane helix</keyword>
<feature type="transmembrane region" description="Helical" evidence="8">
    <location>
        <begin position="371"/>
        <end position="398"/>
    </location>
</feature>
<evidence type="ECO:0000313" key="11">
    <source>
        <dbReference type="EMBL" id="TDA38336.1"/>
    </source>
</evidence>
<accession>A0A520KHN8</accession>
<evidence type="ECO:0000313" key="10">
    <source>
        <dbReference type="EMBL" id="RZN57048.1"/>
    </source>
</evidence>
<feature type="transmembrane region" description="Helical" evidence="8">
    <location>
        <begin position="96"/>
        <end position="117"/>
    </location>
</feature>
<feature type="transmembrane region" description="Helical" evidence="8">
    <location>
        <begin position="314"/>
        <end position="332"/>
    </location>
</feature>
<evidence type="ECO:0000256" key="1">
    <source>
        <dbReference type="ARBA" id="ARBA00004651"/>
    </source>
</evidence>
<dbReference type="SUPFAM" id="SSF103473">
    <property type="entry name" value="MFS general substrate transporter"/>
    <property type="match status" value="1"/>
</dbReference>
<dbReference type="PANTHER" id="PTHR42718">
    <property type="entry name" value="MAJOR FACILITATOR SUPERFAMILY MULTIDRUG TRANSPORTER MFSC"/>
    <property type="match status" value="1"/>
</dbReference>
<evidence type="ECO:0000313" key="13">
    <source>
        <dbReference type="Proteomes" id="UP000317265"/>
    </source>
</evidence>
<keyword evidence="7 8" id="KW-0472">Membrane</keyword>
<dbReference type="Gene3D" id="1.20.1720.10">
    <property type="entry name" value="Multidrug resistance protein D"/>
    <property type="match status" value="1"/>
</dbReference>
<dbReference type="NCBIfam" id="TIGR00711">
    <property type="entry name" value="efflux_EmrB"/>
    <property type="match status" value="1"/>
</dbReference>
<feature type="transmembrane region" description="Helical" evidence="8">
    <location>
        <begin position="418"/>
        <end position="437"/>
    </location>
</feature>
<feature type="transmembrane region" description="Helical" evidence="8">
    <location>
        <begin position="189"/>
        <end position="207"/>
    </location>
</feature>
<feature type="transmembrane region" description="Helical" evidence="8">
    <location>
        <begin position="284"/>
        <end position="302"/>
    </location>
</feature>
<feature type="transmembrane region" description="Helical" evidence="8">
    <location>
        <begin position="129"/>
        <end position="151"/>
    </location>
</feature>
<dbReference type="InterPro" id="IPR036259">
    <property type="entry name" value="MFS_trans_sf"/>
</dbReference>
<comment type="caution">
    <text evidence="10">The sequence shown here is derived from an EMBL/GenBank/DDBJ whole genome shotgun (WGS) entry which is preliminary data.</text>
</comment>
<feature type="transmembrane region" description="Helical" evidence="8">
    <location>
        <begin position="250"/>
        <end position="272"/>
    </location>
</feature>
<reference evidence="10 12" key="2">
    <citation type="journal article" date="2019" name="Nat. Microbiol.">
        <title>Wide diversity of methane and short-chain alkane metabolisms in uncultured archaea.</title>
        <authorList>
            <person name="Borrel G."/>
            <person name="Adam P.S."/>
            <person name="McKay L.J."/>
            <person name="Chen L.X."/>
            <person name="Sierra-Garcia I.N."/>
            <person name="Sieber C.M."/>
            <person name="Letourneur Q."/>
            <person name="Ghozlane A."/>
            <person name="Andersen G.L."/>
            <person name="Li W.J."/>
            <person name="Hallam S.J."/>
            <person name="Muyzer G."/>
            <person name="de Oliveira V.M."/>
            <person name="Inskeep W.P."/>
            <person name="Banfield J.F."/>
            <person name="Gribaldo S."/>
        </authorList>
    </citation>
    <scope>NUCLEOTIDE SEQUENCE [LARGE SCALE GENOMIC DNA]</scope>
    <source>
        <strain evidence="10">Verst-YHS</strain>
    </source>
</reference>
<comment type="subcellular location">
    <subcellularLocation>
        <location evidence="1">Cell membrane</location>
        <topology evidence="1">Multi-pass membrane protein</topology>
    </subcellularLocation>
</comment>
<evidence type="ECO:0000259" key="9">
    <source>
        <dbReference type="PROSITE" id="PS50850"/>
    </source>
</evidence>
<proteinExistence type="inferred from homology"/>
<evidence type="ECO:0000256" key="3">
    <source>
        <dbReference type="ARBA" id="ARBA00022448"/>
    </source>
</evidence>
<evidence type="ECO:0000256" key="8">
    <source>
        <dbReference type="SAM" id="Phobius"/>
    </source>
</evidence>
<dbReference type="PROSITE" id="PS50850">
    <property type="entry name" value="MFS"/>
    <property type="match status" value="1"/>
</dbReference>
<evidence type="ECO:0000256" key="7">
    <source>
        <dbReference type="ARBA" id="ARBA00023136"/>
    </source>
</evidence>
<reference evidence="11 13" key="1">
    <citation type="journal article" date="2019" name="Nat. Microbiol.">
        <title>Expanding anaerobic alkane metabolism in the domain of Archaea.</title>
        <authorList>
            <person name="Wang Y."/>
            <person name="Wegener G."/>
            <person name="Hou J."/>
            <person name="Wang F."/>
            <person name="Xiao X."/>
        </authorList>
    </citation>
    <scope>NUCLEOTIDE SEQUENCE [LARGE SCALE GENOMIC DNA]</scope>
    <source>
        <strain evidence="11">WYZ-LMO11</strain>
    </source>
</reference>
<dbReference type="InterPro" id="IPR004638">
    <property type="entry name" value="EmrB-like"/>
</dbReference>
<feature type="domain" description="Major facilitator superfamily (MFS) profile" evidence="9">
    <location>
        <begin position="5"/>
        <end position="440"/>
    </location>
</feature>
<dbReference type="InterPro" id="IPR011701">
    <property type="entry name" value="MFS"/>
</dbReference>
<keyword evidence="5 8" id="KW-0812">Transmembrane</keyword>
<gene>
    <name evidence="11" type="ORF">DSO09_04760</name>
    <name evidence="10" type="ORF">EF809_01670</name>
</gene>
<sequence>MRTSTLLSTTMASFLVPFMLSAVNIALPTIALEFKLDTVMLSWIQTSYLLTTVVFLIPCGKIADIFGRRKIMNIGLFIYTISSLLVYISNNFLTLIILRVLQGIGGSMIATTAIAILTSVFPLSERGKVLGINSAAVYTGIALGPFLGGILTELFNWRSIFIFNSIIGIVSLLFLINIKEEWKGKIERFDFIGSFIYSIALIFIVYGLLSINIIALFGLLALFIFIIWELKIENPIIDPRLFVRNRGFSFSSFSALINYSATYATSFLLSLYLQMIKGFSPKSAGMILLIQPLFQAILSPLAGRLSDKIEPRKIASIGMAMNAIGLFLFSTINLYTEWYFIFNTLILMGIGFAFFASPNTNAIMSSVKSDLFGIASATISTMRVIGQNLSFAIATFILSLFKSSEMSYSVSIEGISTAFLVFSITCIFGTIFSILGVSRK</sequence>
<dbReference type="InterPro" id="IPR020846">
    <property type="entry name" value="MFS_dom"/>
</dbReference>
<evidence type="ECO:0000256" key="2">
    <source>
        <dbReference type="ARBA" id="ARBA00008537"/>
    </source>
</evidence>
<keyword evidence="4" id="KW-1003">Cell membrane</keyword>
<dbReference type="Proteomes" id="UP000316080">
    <property type="component" value="Unassembled WGS sequence"/>
</dbReference>
<dbReference type="Gene3D" id="1.20.1250.20">
    <property type="entry name" value="MFS general substrate transporter like domains"/>
    <property type="match status" value="1"/>
</dbReference>
<evidence type="ECO:0000313" key="12">
    <source>
        <dbReference type="Proteomes" id="UP000316080"/>
    </source>
</evidence>
<dbReference type="PANTHER" id="PTHR42718:SF9">
    <property type="entry name" value="MAJOR FACILITATOR SUPERFAMILY MULTIDRUG TRANSPORTER MFSC"/>
    <property type="match status" value="1"/>
</dbReference>
<dbReference type="Pfam" id="PF07690">
    <property type="entry name" value="MFS_1"/>
    <property type="match status" value="2"/>
</dbReference>
<evidence type="ECO:0000256" key="6">
    <source>
        <dbReference type="ARBA" id="ARBA00022989"/>
    </source>
</evidence>
<feature type="transmembrane region" description="Helical" evidence="8">
    <location>
        <begin position="157"/>
        <end position="177"/>
    </location>
</feature>
<feature type="transmembrane region" description="Helical" evidence="8">
    <location>
        <begin position="38"/>
        <end position="59"/>
    </location>
</feature>
<evidence type="ECO:0000256" key="4">
    <source>
        <dbReference type="ARBA" id="ARBA00022475"/>
    </source>
</evidence>
<protein>
    <submittedName>
        <fullName evidence="10 11">MFS transporter</fullName>
    </submittedName>
</protein>
<feature type="transmembrane region" description="Helical" evidence="8">
    <location>
        <begin position="338"/>
        <end position="359"/>
    </location>
</feature>
<name>A0A520KHN8_9CREN</name>
<evidence type="ECO:0000256" key="5">
    <source>
        <dbReference type="ARBA" id="ARBA00022692"/>
    </source>
</evidence>
<comment type="similarity">
    <text evidence="2">Belongs to the major facilitator superfamily. EmrB family.</text>
</comment>
<dbReference type="EMBL" id="RXIH01000013">
    <property type="protein sequence ID" value="RZN57048.1"/>
    <property type="molecule type" value="Genomic_DNA"/>
</dbReference>
<feature type="transmembrane region" description="Helical" evidence="8">
    <location>
        <begin position="71"/>
        <end position="90"/>
    </location>
</feature>
<keyword evidence="3" id="KW-0813">Transport</keyword>
<dbReference type="GO" id="GO:0022857">
    <property type="term" value="F:transmembrane transporter activity"/>
    <property type="evidence" value="ECO:0007669"/>
    <property type="project" value="InterPro"/>
</dbReference>